<name>A0A3T1D9T7_9BACL</name>
<dbReference type="PANTHER" id="PTHR11820">
    <property type="entry name" value="ACYLPYRUVASE"/>
    <property type="match status" value="1"/>
</dbReference>
<dbReference type="OrthoDB" id="9805307at2"/>
<reference evidence="4 5" key="1">
    <citation type="submission" date="2019-01" db="EMBL/GenBank/DDBJ databases">
        <title>Complete genome sequence of Cohnella hallensis HS21 isolated from Korean fir (Abies koreana) rhizospheric soil.</title>
        <authorList>
            <person name="Jiang L."/>
            <person name="Kang S.W."/>
            <person name="Kim S."/>
            <person name="Jung J."/>
            <person name="Kim C.Y."/>
            <person name="Kim D.H."/>
            <person name="Kim S.W."/>
            <person name="Lee J."/>
        </authorList>
    </citation>
    <scope>NUCLEOTIDE SEQUENCE [LARGE SCALE GENOMIC DNA]</scope>
    <source>
        <strain evidence="4 5">HS21</strain>
    </source>
</reference>
<dbReference type="InterPro" id="IPR011234">
    <property type="entry name" value="Fumarylacetoacetase-like_C"/>
</dbReference>
<protein>
    <submittedName>
        <fullName evidence="4">Fumarylacetoacetate hydrolase</fullName>
    </submittedName>
</protein>
<feature type="domain" description="Fumarylacetoacetase-like C-terminal" evidence="3">
    <location>
        <begin position="15"/>
        <end position="204"/>
    </location>
</feature>
<evidence type="ECO:0000313" key="5">
    <source>
        <dbReference type="Proteomes" id="UP000289856"/>
    </source>
</evidence>
<dbReference type="SUPFAM" id="SSF56529">
    <property type="entry name" value="FAH"/>
    <property type="match status" value="1"/>
</dbReference>
<dbReference type="GO" id="GO:0018773">
    <property type="term" value="F:acetylpyruvate hydrolase activity"/>
    <property type="evidence" value="ECO:0007669"/>
    <property type="project" value="TreeGrafter"/>
</dbReference>
<dbReference type="GO" id="GO:0046872">
    <property type="term" value="F:metal ion binding"/>
    <property type="evidence" value="ECO:0007669"/>
    <property type="project" value="UniProtKB-KW"/>
</dbReference>
<dbReference type="InterPro" id="IPR036663">
    <property type="entry name" value="Fumarylacetoacetase_C_sf"/>
</dbReference>
<dbReference type="AlphaFoldDB" id="A0A3T1D9T7"/>
<organism evidence="4 5">
    <name type="scientific">Cohnella abietis</name>
    <dbReference type="NCBI Taxonomy" id="2507935"/>
    <lineage>
        <taxon>Bacteria</taxon>
        <taxon>Bacillati</taxon>
        <taxon>Bacillota</taxon>
        <taxon>Bacilli</taxon>
        <taxon>Bacillales</taxon>
        <taxon>Paenibacillaceae</taxon>
        <taxon>Cohnella</taxon>
    </lineage>
</organism>
<sequence length="217" mass="23538">MNGNEELAQLDIRNIYCVGRNYRLHAAELGNEVPTSPMIFTKPSHAAMQMSDGDLILPGSRGSIHYEAELVFAVGTAYEPGIHLDELFSMFTVGLDLTLRDVQDGLKAKGHPWLPAKGFRNSAVLGSWKAFPGAAAITEHDFGLRINENEVQRGNASDMVFDLQQIVDFVGHNYGLGAGDLLFTGTPAGVGALNSGDKLDVWWNELSLGHSKVQLEG</sequence>
<dbReference type="KEGG" id="cohn:KCTCHS21_42420"/>
<evidence type="ECO:0000313" key="4">
    <source>
        <dbReference type="EMBL" id="BBI34843.1"/>
    </source>
</evidence>
<accession>A0A3T1D9T7</accession>
<keyword evidence="5" id="KW-1185">Reference proteome</keyword>
<keyword evidence="4" id="KW-0378">Hydrolase</keyword>
<proteinExistence type="inferred from homology"/>
<evidence type="ECO:0000259" key="3">
    <source>
        <dbReference type="Pfam" id="PF01557"/>
    </source>
</evidence>
<dbReference type="EMBL" id="AP019400">
    <property type="protein sequence ID" value="BBI34843.1"/>
    <property type="molecule type" value="Genomic_DNA"/>
</dbReference>
<evidence type="ECO:0000256" key="1">
    <source>
        <dbReference type="ARBA" id="ARBA00010211"/>
    </source>
</evidence>
<dbReference type="Gene3D" id="3.90.850.10">
    <property type="entry name" value="Fumarylacetoacetase-like, C-terminal domain"/>
    <property type="match status" value="1"/>
</dbReference>
<keyword evidence="2" id="KW-0479">Metal-binding</keyword>
<evidence type="ECO:0000256" key="2">
    <source>
        <dbReference type="ARBA" id="ARBA00022723"/>
    </source>
</evidence>
<dbReference type="Pfam" id="PF01557">
    <property type="entry name" value="FAA_hydrolase"/>
    <property type="match status" value="1"/>
</dbReference>
<dbReference type="PANTHER" id="PTHR11820:SF7">
    <property type="entry name" value="ACYLPYRUVASE FAHD1, MITOCHONDRIAL"/>
    <property type="match status" value="1"/>
</dbReference>
<comment type="similarity">
    <text evidence="1">Belongs to the FAH family.</text>
</comment>
<dbReference type="Proteomes" id="UP000289856">
    <property type="component" value="Chromosome"/>
</dbReference>
<dbReference type="RefSeq" id="WP_130612844.1">
    <property type="nucleotide sequence ID" value="NZ_AP019400.1"/>
</dbReference>
<gene>
    <name evidence="4" type="ORF">KCTCHS21_42420</name>
</gene>